<dbReference type="Proteomes" id="UP001311915">
    <property type="component" value="Unassembled WGS sequence"/>
</dbReference>
<proteinExistence type="predicted"/>
<gene>
    <name evidence="2" type="ORF">R3W88_016457</name>
</gene>
<feature type="region of interest" description="Disordered" evidence="1">
    <location>
        <begin position="286"/>
        <end position="305"/>
    </location>
</feature>
<feature type="region of interest" description="Disordered" evidence="1">
    <location>
        <begin position="191"/>
        <end position="232"/>
    </location>
</feature>
<comment type="caution">
    <text evidence="2">The sequence shown here is derived from an EMBL/GenBank/DDBJ whole genome shotgun (WGS) entry which is preliminary data.</text>
</comment>
<accession>A0AAV9KXM7</accession>
<dbReference type="EMBL" id="JAWPEI010000008">
    <property type="protein sequence ID" value="KAK4718119.1"/>
    <property type="molecule type" value="Genomic_DNA"/>
</dbReference>
<organism evidence="2 3">
    <name type="scientific">Solanum pinnatisectum</name>
    <name type="common">tansyleaf nightshade</name>
    <dbReference type="NCBI Taxonomy" id="50273"/>
    <lineage>
        <taxon>Eukaryota</taxon>
        <taxon>Viridiplantae</taxon>
        <taxon>Streptophyta</taxon>
        <taxon>Embryophyta</taxon>
        <taxon>Tracheophyta</taxon>
        <taxon>Spermatophyta</taxon>
        <taxon>Magnoliopsida</taxon>
        <taxon>eudicotyledons</taxon>
        <taxon>Gunneridae</taxon>
        <taxon>Pentapetalae</taxon>
        <taxon>asterids</taxon>
        <taxon>lamiids</taxon>
        <taxon>Solanales</taxon>
        <taxon>Solanaceae</taxon>
        <taxon>Solanoideae</taxon>
        <taxon>Solaneae</taxon>
        <taxon>Solanum</taxon>
    </lineage>
</organism>
<feature type="compositionally biased region" description="Basic and acidic residues" evidence="1">
    <location>
        <begin position="191"/>
        <end position="200"/>
    </location>
</feature>
<feature type="compositionally biased region" description="Basic and acidic residues" evidence="1">
    <location>
        <begin position="206"/>
        <end position="232"/>
    </location>
</feature>
<evidence type="ECO:0000313" key="2">
    <source>
        <dbReference type="EMBL" id="KAK4718119.1"/>
    </source>
</evidence>
<reference evidence="2 3" key="1">
    <citation type="submission" date="2023-10" db="EMBL/GenBank/DDBJ databases">
        <title>Genome-Wide Identification Analysis in wild type Solanum Pinnatisectum Reveals Some Genes Defensing Phytophthora Infestans.</title>
        <authorList>
            <person name="Sun C."/>
        </authorList>
    </citation>
    <scope>NUCLEOTIDE SEQUENCE [LARGE SCALE GENOMIC DNA]</scope>
    <source>
        <strain evidence="2">LQN</strain>
        <tissue evidence="2">Leaf</tissue>
    </source>
</reference>
<name>A0AAV9KXM7_9SOLN</name>
<protein>
    <submittedName>
        <fullName evidence="2">Uncharacterized protein</fullName>
    </submittedName>
</protein>
<sequence>MKLRDSIQGFKRLEGEPIHKTWLRFKKLVLQFPTHGLPNNVLLQYIYKNVDSVNKGVADQLVPDDIMQQPYEVASQLLDCMTKINRVWYTREYQVSPLTFRMTKEQIEKDHERDQNMAKMMTQLDILEKNVMGSGTKSVDVVGVGGVNPDEAYFEALYNEEVNFLANQGGGFLSNYQRSCENLGWNRDKGWRDHDRDWGDRNASWKKREGDKDMYAPPHEHQNPKESENVRSKDMLSRILNKIEVSNKVLKKMKEDVSTLNETVPSHSVSIKQLETRMGQILTHLNPRPKGGLLSDTLVNPKNEA</sequence>
<keyword evidence="3" id="KW-1185">Reference proteome</keyword>
<dbReference type="AlphaFoldDB" id="A0AAV9KXM7"/>
<evidence type="ECO:0000313" key="3">
    <source>
        <dbReference type="Proteomes" id="UP001311915"/>
    </source>
</evidence>
<evidence type="ECO:0000256" key="1">
    <source>
        <dbReference type="SAM" id="MobiDB-lite"/>
    </source>
</evidence>